<gene>
    <name evidence="3" type="ORF">SAMN05443575_4190</name>
</gene>
<keyword evidence="4" id="KW-1185">Reference proteome</keyword>
<dbReference type="AlphaFoldDB" id="A0A1M5UEI8"/>
<reference evidence="3 4" key="1">
    <citation type="submission" date="2016-11" db="EMBL/GenBank/DDBJ databases">
        <authorList>
            <person name="Jaros S."/>
            <person name="Januszkiewicz K."/>
            <person name="Wedrychowicz H."/>
        </authorList>
    </citation>
    <scope>NUCLEOTIDE SEQUENCE [LARGE SCALE GENOMIC DNA]</scope>
    <source>
        <strain evidence="3 4">DSM 45627</strain>
    </source>
</reference>
<proteinExistence type="predicted"/>
<dbReference type="EMBL" id="FQVU01000008">
    <property type="protein sequence ID" value="SHH61377.1"/>
    <property type="molecule type" value="Genomic_DNA"/>
</dbReference>
<evidence type="ECO:0000256" key="1">
    <source>
        <dbReference type="SAM" id="MobiDB-lite"/>
    </source>
</evidence>
<evidence type="ECO:0000256" key="2">
    <source>
        <dbReference type="SAM" id="SignalP"/>
    </source>
</evidence>
<dbReference type="RefSeq" id="WP_073392387.1">
    <property type="nucleotide sequence ID" value="NZ_FQVU01000008.1"/>
</dbReference>
<organism evidence="3 4">
    <name type="scientific">Jatrophihabitans endophyticus</name>
    <dbReference type="NCBI Taxonomy" id="1206085"/>
    <lineage>
        <taxon>Bacteria</taxon>
        <taxon>Bacillati</taxon>
        <taxon>Actinomycetota</taxon>
        <taxon>Actinomycetes</taxon>
        <taxon>Jatrophihabitantales</taxon>
        <taxon>Jatrophihabitantaceae</taxon>
        <taxon>Jatrophihabitans</taxon>
    </lineage>
</organism>
<evidence type="ECO:0000313" key="3">
    <source>
        <dbReference type="EMBL" id="SHH61377.1"/>
    </source>
</evidence>
<feature type="chain" id="PRO_5039465081" evidence="2">
    <location>
        <begin position="23"/>
        <end position="232"/>
    </location>
</feature>
<dbReference type="Proteomes" id="UP000186132">
    <property type="component" value="Unassembled WGS sequence"/>
</dbReference>
<dbReference type="STRING" id="1206085.SAMN05443575_4190"/>
<feature type="region of interest" description="Disordered" evidence="1">
    <location>
        <begin position="56"/>
        <end position="84"/>
    </location>
</feature>
<name>A0A1M5UEI8_9ACTN</name>
<protein>
    <submittedName>
        <fullName evidence="3">Uncharacterized protein</fullName>
    </submittedName>
</protein>
<keyword evidence="2" id="KW-0732">Signal</keyword>
<evidence type="ECO:0000313" key="4">
    <source>
        <dbReference type="Proteomes" id="UP000186132"/>
    </source>
</evidence>
<accession>A0A1M5UEI8</accession>
<feature type="signal peptide" evidence="2">
    <location>
        <begin position="1"/>
        <end position="22"/>
    </location>
</feature>
<sequence>MPRPIRTLGVTAVLLAGTCATLSGGGAPAGAAKRTCTAWASPPAKVALTSHTTIRPQLRGSSGCDPDTADGGATASLTAPGQRPYAQRWEHFGDRETIELDAALDPTGRYAITDGHAQVYDAQYRRVPSSWRTTTTTVRYAARFVAVSSSRHRAQGTLKRYGSDGYRRAAHVTVALQRHTADGWTTIARATTSARGTVGFDRALPGSRSRYRLVSHGSKTVWRGYAQLADRG</sequence>